<dbReference type="InterPro" id="IPR013785">
    <property type="entry name" value="Aldolase_TIM"/>
</dbReference>
<evidence type="ECO:0000256" key="5">
    <source>
        <dbReference type="ARBA" id="ARBA00022643"/>
    </source>
</evidence>
<dbReference type="InterPro" id="IPR036188">
    <property type="entry name" value="FAD/NAD-bd_sf"/>
</dbReference>
<comment type="cofactor">
    <cofactor evidence="1">
        <name>FMN</name>
        <dbReference type="ChEBI" id="CHEBI:58210"/>
    </cofactor>
</comment>
<name>A0A1L3I1P7_9RHOB</name>
<evidence type="ECO:0000256" key="6">
    <source>
        <dbReference type="ARBA" id="ARBA00022723"/>
    </source>
</evidence>
<sequence length="675" mass="72485">MTAYPKMLAPLDLGFTTLKNRVLMGSMHTGLEETKDWNRVAEFYADRARGGVALMVTGGIGPNLEGSVLPGAAMMTSDQDVENHSIVTNRVHEAGGKIAMQILHAGRYSYGPKCVAPSPVKSPISPFPPNELDEEGIEKQIADIVNAAVLAQQAGYDGVEIMGSEGYFLNQFLVTHTNKREDRWGGSYENRMRLPIDVVRRTREAVGTNFIIIYRLSMIDLVPNGSTYDEVVQLAQEVEKAGATILNTGIGWHEARIPTIATSVPRAAFAWVTKKLMGKVGIPVITSNRINTPEVAEQVLSEGCADMVSMARPMLADADFVAKAAEGKSNQIAPCIACNQACLDHTFGGKLTSCLVNPRACHETELVLTPAESVKAIAIVGAGPAGLSTALAASERGHKVTLFDRASEIGGQLNMAKQVPGKEEFWGLVDWYRTMLAQSDVALELNREVSAGDLKGFDEVVIATGVVPRDPQIPGQDRANVVDYIDVLRHKAEVGKRVAVIGAGGIGFDVSEFLLHAGESPTENLPLWMQEWGVADPAEHRAGLAPEGPQPEAPAREVTLLQRKAERHGKRLGKTTGWIHRAALKMKDVNFVGGVNYEKIDDEGLHVSFGEARENPTVIAADTVVLCSGQLSERSLADTLEAQGTACHVIGGADLAAELDAKRAINQGTRLAASL</sequence>
<dbReference type="InterPro" id="IPR001155">
    <property type="entry name" value="OxRdtase_FMN_N"/>
</dbReference>
<dbReference type="Gene3D" id="3.40.50.720">
    <property type="entry name" value="NAD(P)-binding Rossmann-like Domain"/>
    <property type="match status" value="1"/>
</dbReference>
<dbReference type="GO" id="GO:0051536">
    <property type="term" value="F:iron-sulfur cluster binding"/>
    <property type="evidence" value="ECO:0007669"/>
    <property type="project" value="UniProtKB-KW"/>
</dbReference>
<evidence type="ECO:0000313" key="13">
    <source>
        <dbReference type="Proteomes" id="UP000183859"/>
    </source>
</evidence>
<dbReference type="EMBL" id="CP016364">
    <property type="protein sequence ID" value="APG46039.1"/>
    <property type="molecule type" value="Genomic_DNA"/>
</dbReference>
<dbReference type="Pfam" id="PF07992">
    <property type="entry name" value="Pyr_redox_2"/>
    <property type="match status" value="1"/>
</dbReference>
<dbReference type="SUPFAM" id="SSF51971">
    <property type="entry name" value="Nucleotide-binding domain"/>
    <property type="match status" value="1"/>
</dbReference>
<gene>
    <name evidence="12" type="primary">fadH2</name>
    <name evidence="12" type="ORF">PhaeoP97_00595</name>
</gene>
<comment type="similarity">
    <text evidence="3">In the N-terminal section; belongs to the NADH:flavin oxidoreductase/NADH oxidase family.</text>
</comment>
<evidence type="ECO:0000256" key="1">
    <source>
        <dbReference type="ARBA" id="ARBA00001917"/>
    </source>
</evidence>
<reference evidence="13" key="1">
    <citation type="submission" date="2016-07" db="EMBL/GenBank/DDBJ databases">
        <title>Phaeobacter portensis sp. nov., a tropodithietic acid producing bacterium isolated from a German harbor.</title>
        <authorList>
            <person name="Freese H.M."/>
            <person name="Bunk B."/>
            <person name="Breider S."/>
            <person name="Brinkhoff T."/>
        </authorList>
    </citation>
    <scope>NUCLEOTIDE SEQUENCE [LARGE SCALE GENOMIC DNA]</scope>
    <source>
        <strain evidence="13">P97</strain>
    </source>
</reference>
<evidence type="ECO:0000256" key="2">
    <source>
        <dbReference type="ARBA" id="ARBA00001966"/>
    </source>
</evidence>
<proteinExistence type="inferred from homology"/>
<evidence type="ECO:0000259" key="11">
    <source>
        <dbReference type="Pfam" id="PF07992"/>
    </source>
</evidence>
<dbReference type="FunFam" id="3.50.50.60:FF:000113">
    <property type="entry name" value="NADPH-dependent 2,4-dienoyl-CoA reductase"/>
    <property type="match status" value="1"/>
</dbReference>
<dbReference type="Pfam" id="PF00724">
    <property type="entry name" value="Oxidored_FMN"/>
    <property type="match status" value="1"/>
</dbReference>
<dbReference type="GO" id="GO:0010181">
    <property type="term" value="F:FMN binding"/>
    <property type="evidence" value="ECO:0007669"/>
    <property type="project" value="InterPro"/>
</dbReference>
<keyword evidence="8" id="KW-0408">Iron</keyword>
<keyword evidence="6" id="KW-0479">Metal-binding</keyword>
<organism evidence="12 13">
    <name type="scientific">Phaeobacter porticola</name>
    <dbReference type="NCBI Taxonomy" id="1844006"/>
    <lineage>
        <taxon>Bacteria</taxon>
        <taxon>Pseudomonadati</taxon>
        <taxon>Pseudomonadota</taxon>
        <taxon>Alphaproteobacteria</taxon>
        <taxon>Rhodobacterales</taxon>
        <taxon>Roseobacteraceae</taxon>
        <taxon>Phaeobacter</taxon>
    </lineage>
</organism>
<dbReference type="PANTHER" id="PTHR42917">
    <property type="entry name" value="2,4-DIENOYL-COA REDUCTASE"/>
    <property type="match status" value="1"/>
</dbReference>
<dbReference type="KEGG" id="php:PhaeoP97_00595"/>
<keyword evidence="5" id="KW-0288">FMN</keyword>
<dbReference type="RefSeq" id="WP_072503810.1">
    <property type="nucleotide sequence ID" value="NZ_CP016364.1"/>
</dbReference>
<dbReference type="GO" id="GO:0046872">
    <property type="term" value="F:metal ion binding"/>
    <property type="evidence" value="ECO:0007669"/>
    <property type="project" value="UniProtKB-KW"/>
</dbReference>
<keyword evidence="9" id="KW-0411">Iron-sulfur</keyword>
<accession>A0A1L3I1P7</accession>
<keyword evidence="4" id="KW-0285">Flavoprotein</keyword>
<dbReference type="EC" id="1.3.1.34" evidence="12"/>
<evidence type="ECO:0000313" key="12">
    <source>
        <dbReference type="EMBL" id="APG46039.1"/>
    </source>
</evidence>
<dbReference type="FunFam" id="3.20.20.70:FF:000082">
    <property type="entry name" value="NADPH-dependent 2,4-dienoyl-CoA reductase"/>
    <property type="match status" value="1"/>
</dbReference>
<dbReference type="STRING" id="1844006.PhaeoP97_00595"/>
<evidence type="ECO:0000259" key="10">
    <source>
        <dbReference type="Pfam" id="PF00724"/>
    </source>
</evidence>
<dbReference type="AlphaFoldDB" id="A0A1L3I1P7"/>
<evidence type="ECO:0000256" key="3">
    <source>
        <dbReference type="ARBA" id="ARBA00011048"/>
    </source>
</evidence>
<keyword evidence="13" id="KW-1185">Reference proteome</keyword>
<dbReference type="InterPro" id="IPR051793">
    <property type="entry name" value="NADH:flavin_oxidoreductase"/>
</dbReference>
<comment type="cofactor">
    <cofactor evidence="2">
        <name>[4Fe-4S] cluster</name>
        <dbReference type="ChEBI" id="CHEBI:49883"/>
    </cofactor>
</comment>
<evidence type="ECO:0000256" key="4">
    <source>
        <dbReference type="ARBA" id="ARBA00022630"/>
    </source>
</evidence>
<dbReference type="Proteomes" id="UP000183859">
    <property type="component" value="Chromosome"/>
</dbReference>
<dbReference type="CDD" id="cd02930">
    <property type="entry name" value="DCR_FMN"/>
    <property type="match status" value="1"/>
</dbReference>
<dbReference type="OrthoDB" id="9784632at2"/>
<evidence type="ECO:0000256" key="8">
    <source>
        <dbReference type="ARBA" id="ARBA00023004"/>
    </source>
</evidence>
<dbReference type="InterPro" id="IPR023753">
    <property type="entry name" value="FAD/NAD-binding_dom"/>
</dbReference>
<dbReference type="SUPFAM" id="SSF51395">
    <property type="entry name" value="FMN-linked oxidoreductases"/>
    <property type="match status" value="1"/>
</dbReference>
<keyword evidence="7 12" id="KW-0560">Oxidoreductase</keyword>
<dbReference type="PRINTS" id="PR00368">
    <property type="entry name" value="FADPNR"/>
</dbReference>
<feature type="domain" description="NADH:flavin oxidoreductase/NADH oxidase N-terminal" evidence="10">
    <location>
        <begin position="7"/>
        <end position="329"/>
    </location>
</feature>
<dbReference type="PANTHER" id="PTHR42917:SF2">
    <property type="entry name" value="2,4-DIENOYL-COA REDUCTASE [(2E)-ENOYL-COA-PRODUCING]"/>
    <property type="match status" value="1"/>
</dbReference>
<evidence type="ECO:0000256" key="9">
    <source>
        <dbReference type="ARBA" id="ARBA00023014"/>
    </source>
</evidence>
<dbReference type="GO" id="GO:0008670">
    <property type="term" value="F:2,4-dienoyl-CoA reductase (NADPH) activity"/>
    <property type="evidence" value="ECO:0007669"/>
    <property type="project" value="UniProtKB-EC"/>
</dbReference>
<dbReference type="SUPFAM" id="SSF51905">
    <property type="entry name" value="FAD/NAD(P)-binding domain"/>
    <property type="match status" value="1"/>
</dbReference>
<feature type="domain" description="FAD/NAD(P)-binding" evidence="11">
    <location>
        <begin position="376"/>
        <end position="648"/>
    </location>
</feature>
<dbReference type="GO" id="GO:0033543">
    <property type="term" value="P:fatty acid beta-oxidation, unsaturated, even number, reductase/isomerase pathway"/>
    <property type="evidence" value="ECO:0007669"/>
    <property type="project" value="TreeGrafter"/>
</dbReference>
<evidence type="ECO:0000256" key="7">
    <source>
        <dbReference type="ARBA" id="ARBA00023002"/>
    </source>
</evidence>
<protein>
    <submittedName>
        <fullName evidence="12">2,4-dienoyl-CoA reductase FadH</fullName>
        <ecNumber evidence="12">1.3.1.34</ecNumber>
    </submittedName>
</protein>
<dbReference type="Gene3D" id="3.50.50.60">
    <property type="entry name" value="FAD/NAD(P)-binding domain"/>
    <property type="match status" value="1"/>
</dbReference>
<dbReference type="Gene3D" id="3.20.20.70">
    <property type="entry name" value="Aldolase class I"/>
    <property type="match status" value="1"/>
</dbReference>